<dbReference type="Pfam" id="PF02181">
    <property type="entry name" value="FH2"/>
    <property type="match status" value="1"/>
</dbReference>
<dbReference type="SUPFAM" id="SSF101447">
    <property type="entry name" value="Formin homology 2 domain (FH2 domain)"/>
    <property type="match status" value="1"/>
</dbReference>
<dbReference type="InterPro" id="IPR015425">
    <property type="entry name" value="FH2_Formin"/>
</dbReference>
<dbReference type="PROSITE" id="PS51444">
    <property type="entry name" value="FH2"/>
    <property type="match status" value="1"/>
</dbReference>
<accession>A0A3P8WVS5</accession>
<reference evidence="3 4" key="1">
    <citation type="journal article" date="2014" name="Nat. Genet.">
        <title>Whole-genome sequence of a flatfish provides insights into ZW sex chromosome evolution and adaptation to a benthic lifestyle.</title>
        <authorList>
            <person name="Chen S."/>
            <person name="Zhang G."/>
            <person name="Shao C."/>
            <person name="Huang Q."/>
            <person name="Liu G."/>
            <person name="Zhang P."/>
            <person name="Song W."/>
            <person name="An N."/>
            <person name="Chalopin D."/>
            <person name="Volff J.N."/>
            <person name="Hong Y."/>
            <person name="Li Q."/>
            <person name="Sha Z."/>
            <person name="Zhou H."/>
            <person name="Xie M."/>
            <person name="Yu Q."/>
            <person name="Liu Y."/>
            <person name="Xiang H."/>
            <person name="Wang N."/>
            <person name="Wu K."/>
            <person name="Yang C."/>
            <person name="Zhou Q."/>
            <person name="Liao X."/>
            <person name="Yang L."/>
            <person name="Hu Q."/>
            <person name="Zhang J."/>
            <person name="Meng L."/>
            <person name="Jin L."/>
            <person name="Tian Y."/>
            <person name="Lian J."/>
            <person name="Yang J."/>
            <person name="Miao G."/>
            <person name="Liu S."/>
            <person name="Liang Z."/>
            <person name="Yan F."/>
            <person name="Li Y."/>
            <person name="Sun B."/>
            <person name="Zhang H."/>
            <person name="Zhang J."/>
            <person name="Zhu Y."/>
            <person name="Du M."/>
            <person name="Zhao Y."/>
            <person name="Schartl M."/>
            <person name="Tang Q."/>
            <person name="Wang J."/>
        </authorList>
    </citation>
    <scope>NUCLEOTIDE SEQUENCE</scope>
</reference>
<dbReference type="Ensembl" id="ENSCSET00000031296.1">
    <property type="protein sequence ID" value="ENSCSEP00000030889.1"/>
    <property type="gene ID" value="ENSCSEG00000019779.1"/>
</dbReference>
<dbReference type="InterPro" id="IPR042201">
    <property type="entry name" value="FH2_Formin_sf"/>
</dbReference>
<dbReference type="AlphaFoldDB" id="A0A3P8WVS5"/>
<evidence type="ECO:0000313" key="3">
    <source>
        <dbReference type="Ensembl" id="ENSCSEP00000030889.1"/>
    </source>
</evidence>
<dbReference type="GO" id="GO:0005856">
    <property type="term" value="C:cytoskeleton"/>
    <property type="evidence" value="ECO:0007669"/>
    <property type="project" value="TreeGrafter"/>
</dbReference>
<keyword evidence="4" id="KW-1185">Reference proteome</keyword>
<dbReference type="Proteomes" id="UP000265120">
    <property type="component" value="Chromosome 1"/>
</dbReference>
<dbReference type="PANTHER" id="PTHR45920:SF4">
    <property type="entry name" value="FORMIN HOMOLOGY 2 DOMAIN CONTAINING, ISOFORM I"/>
    <property type="match status" value="1"/>
</dbReference>
<dbReference type="OrthoDB" id="9806920at2759"/>
<sequence>MKQSEQTKDTPLLWDFDQPWSSIIKPAARLCLNTFDFSDLWDEEDSTEDEGTSSVSDLLTCTGSPPGPLPLPPPPPPLPTVASPSPPLKQATKSRTLKLHWREMKSLPPLPRMTRFGTQTIWAALEPVHLDTNRLEYLFESKVSGICFSAASGRQKQPCVSVLGMKRSNIITIALSCLPPPRLLPPAINSMDSSVLDREDIQRLQTLIPTEEELSLINDAKAKNPQAPLAQAESCLLTLGEISHLSSRLQLWAFALDYDSLEREIAEPLFHLKLAMEQLAASQTFRRILATVLAIGNFLNGRKARGFELSYLGKLSQVRDTHSRQPLLHHVCMLLQQLYPECSDLYSDIGAAIKAGKCDYSLVHSNLWQLEAMCKASWEQLKMLDKADEKRKGGKWEKIRSRGGDEALLPEGSLRQQLPKILKECEGKLKVLKAVHRRVINRSMRQSILLQRERERQRSAPEGPSPSTPIGQRKHLQSSTQNDSEKSEEQCKLEEVLRTPESTLRPDATLPRNRRKMANIQAQFSGNLKL</sequence>
<dbReference type="GeneID" id="103386000"/>
<feature type="region of interest" description="Disordered" evidence="1">
    <location>
        <begin position="42"/>
        <end position="94"/>
    </location>
</feature>
<dbReference type="GO" id="GO:0005737">
    <property type="term" value="C:cytoplasm"/>
    <property type="evidence" value="ECO:0007669"/>
    <property type="project" value="TreeGrafter"/>
</dbReference>
<feature type="compositionally biased region" description="Acidic residues" evidence="1">
    <location>
        <begin position="42"/>
        <end position="51"/>
    </location>
</feature>
<dbReference type="GeneTree" id="ENSGT00940000154807"/>
<proteinExistence type="predicted"/>
<feature type="compositionally biased region" description="Low complexity" evidence="1">
    <location>
        <begin position="52"/>
        <end position="64"/>
    </location>
</feature>
<feature type="region of interest" description="Disordered" evidence="1">
    <location>
        <begin position="446"/>
        <end position="514"/>
    </location>
</feature>
<reference evidence="3" key="2">
    <citation type="submission" date="2025-08" db="UniProtKB">
        <authorList>
            <consortium name="Ensembl"/>
        </authorList>
    </citation>
    <scope>IDENTIFICATION</scope>
</reference>
<dbReference type="OMA" id="IYSMDSS"/>
<dbReference type="InParanoid" id="A0A3P8WVS5"/>
<evidence type="ECO:0000259" key="2">
    <source>
        <dbReference type="PROSITE" id="PS51444"/>
    </source>
</evidence>
<reference evidence="3" key="3">
    <citation type="submission" date="2025-09" db="UniProtKB">
        <authorList>
            <consortium name="Ensembl"/>
        </authorList>
    </citation>
    <scope>IDENTIFICATION</scope>
</reference>
<evidence type="ECO:0000313" key="4">
    <source>
        <dbReference type="Proteomes" id="UP000265120"/>
    </source>
</evidence>
<dbReference type="RefSeq" id="XP_016894626.1">
    <property type="nucleotide sequence ID" value="XM_017039137.2"/>
</dbReference>
<dbReference type="GO" id="GO:0051015">
    <property type="term" value="F:actin filament binding"/>
    <property type="evidence" value="ECO:0007669"/>
    <property type="project" value="TreeGrafter"/>
</dbReference>
<organism evidence="3 4">
    <name type="scientific">Cynoglossus semilaevis</name>
    <name type="common">Tongue sole</name>
    <dbReference type="NCBI Taxonomy" id="244447"/>
    <lineage>
        <taxon>Eukaryota</taxon>
        <taxon>Metazoa</taxon>
        <taxon>Chordata</taxon>
        <taxon>Craniata</taxon>
        <taxon>Vertebrata</taxon>
        <taxon>Euteleostomi</taxon>
        <taxon>Actinopterygii</taxon>
        <taxon>Neopterygii</taxon>
        <taxon>Teleostei</taxon>
        <taxon>Neoteleostei</taxon>
        <taxon>Acanthomorphata</taxon>
        <taxon>Carangaria</taxon>
        <taxon>Pleuronectiformes</taxon>
        <taxon>Pleuronectoidei</taxon>
        <taxon>Cynoglossidae</taxon>
        <taxon>Cynoglossinae</taxon>
        <taxon>Cynoglossus</taxon>
    </lineage>
</organism>
<evidence type="ECO:0000256" key="1">
    <source>
        <dbReference type="SAM" id="MobiDB-lite"/>
    </source>
</evidence>
<protein>
    <submittedName>
        <fullName evidence="3">FH1/FH2 domain-containing protein 1-like</fullName>
    </submittedName>
</protein>
<feature type="domain" description="FH2" evidence="2">
    <location>
        <begin position="86"/>
        <end position="499"/>
    </location>
</feature>
<feature type="compositionally biased region" description="Basic and acidic residues" evidence="1">
    <location>
        <begin position="483"/>
        <end position="498"/>
    </location>
</feature>
<feature type="compositionally biased region" description="Pro residues" evidence="1">
    <location>
        <begin position="65"/>
        <end position="87"/>
    </location>
</feature>
<dbReference type="GO" id="GO:0030866">
    <property type="term" value="P:cortical actin cytoskeleton organization"/>
    <property type="evidence" value="ECO:0007669"/>
    <property type="project" value="TreeGrafter"/>
</dbReference>
<dbReference type="Gene3D" id="1.20.58.2220">
    <property type="entry name" value="Formin, FH2 domain"/>
    <property type="match status" value="1"/>
</dbReference>
<name>A0A3P8WVS5_CYNSE</name>
<dbReference type="SMART" id="SM00498">
    <property type="entry name" value="FH2"/>
    <property type="match status" value="1"/>
</dbReference>
<dbReference type="PANTHER" id="PTHR45920">
    <property type="entry name" value="FORMIN HOMOLOGY 2 DOMAIN CONTAINING, ISOFORM I"/>
    <property type="match status" value="1"/>
</dbReference>